<gene>
    <name evidence="3" type="ORF">SAMN05444336_103333</name>
</gene>
<feature type="transmembrane region" description="Helical" evidence="2">
    <location>
        <begin position="68"/>
        <end position="89"/>
    </location>
</feature>
<dbReference type="STRING" id="356660.SAMN05444336_103333"/>
<feature type="compositionally biased region" description="Gly residues" evidence="1">
    <location>
        <begin position="132"/>
        <end position="144"/>
    </location>
</feature>
<dbReference type="Pfam" id="PF04186">
    <property type="entry name" value="FxsA"/>
    <property type="match status" value="1"/>
</dbReference>
<dbReference type="NCBIfam" id="NF008528">
    <property type="entry name" value="PRK11463.1-2"/>
    <property type="match status" value="1"/>
</dbReference>
<dbReference type="AlphaFoldDB" id="A0A1H2Z297"/>
<evidence type="ECO:0000313" key="4">
    <source>
        <dbReference type="Proteomes" id="UP000199118"/>
    </source>
</evidence>
<dbReference type="PANTHER" id="PTHR35335">
    <property type="entry name" value="UPF0716 PROTEIN FXSA"/>
    <property type="match status" value="1"/>
</dbReference>
<proteinExistence type="predicted"/>
<reference evidence="3 4" key="1">
    <citation type="submission" date="2016-10" db="EMBL/GenBank/DDBJ databases">
        <authorList>
            <person name="de Groot N.N."/>
        </authorList>
    </citation>
    <scope>NUCLEOTIDE SEQUENCE [LARGE SCALE GENOMIC DNA]</scope>
    <source>
        <strain evidence="3 4">DSM 17890</strain>
    </source>
</reference>
<feature type="region of interest" description="Disordered" evidence="1">
    <location>
        <begin position="132"/>
        <end position="185"/>
    </location>
</feature>
<keyword evidence="4" id="KW-1185">Reference proteome</keyword>
<evidence type="ECO:0000313" key="3">
    <source>
        <dbReference type="EMBL" id="SDX11128.1"/>
    </source>
</evidence>
<feature type="transmembrane region" description="Helical" evidence="2">
    <location>
        <begin position="28"/>
        <end position="47"/>
    </location>
</feature>
<evidence type="ECO:0000256" key="1">
    <source>
        <dbReference type="SAM" id="MobiDB-lite"/>
    </source>
</evidence>
<feature type="compositionally biased region" description="Basic and acidic residues" evidence="1">
    <location>
        <begin position="174"/>
        <end position="185"/>
    </location>
</feature>
<accession>A0A1H2Z297</accession>
<dbReference type="OrthoDB" id="9792788at2"/>
<dbReference type="PANTHER" id="PTHR35335:SF1">
    <property type="entry name" value="UPF0716 PROTEIN FXSA"/>
    <property type="match status" value="1"/>
</dbReference>
<keyword evidence="2" id="KW-1133">Transmembrane helix</keyword>
<sequence length="185" mass="18640">MWLFALFVAVPIVEIALFIQVGGVLGLWPTLAIVILTALAGTALMRAEGRGAMASLQRSLSEGGDPSGPIAHGAMILVAGVLLLTPGFFTDALGLALLLPPVRAALIRFGAARMAAGLRSGRVVMTTSGGFGAGPGAGPGGPGAYPGNRPGDIIDGDYTPADEATEKPAQPGEADPRSPWRDGGT</sequence>
<dbReference type="GO" id="GO:0016020">
    <property type="term" value="C:membrane"/>
    <property type="evidence" value="ECO:0007669"/>
    <property type="project" value="InterPro"/>
</dbReference>
<organism evidence="3 4">
    <name type="scientific">Albimonas donghaensis</name>
    <dbReference type="NCBI Taxonomy" id="356660"/>
    <lineage>
        <taxon>Bacteria</taxon>
        <taxon>Pseudomonadati</taxon>
        <taxon>Pseudomonadota</taxon>
        <taxon>Alphaproteobacteria</taxon>
        <taxon>Rhodobacterales</taxon>
        <taxon>Paracoccaceae</taxon>
        <taxon>Albimonas</taxon>
    </lineage>
</organism>
<dbReference type="EMBL" id="FNMZ01000003">
    <property type="protein sequence ID" value="SDX11128.1"/>
    <property type="molecule type" value="Genomic_DNA"/>
</dbReference>
<dbReference type="Proteomes" id="UP000199118">
    <property type="component" value="Unassembled WGS sequence"/>
</dbReference>
<evidence type="ECO:0000256" key="2">
    <source>
        <dbReference type="SAM" id="Phobius"/>
    </source>
</evidence>
<name>A0A1H2Z297_9RHOB</name>
<keyword evidence="2" id="KW-0812">Transmembrane</keyword>
<protein>
    <submittedName>
        <fullName evidence="3">UPF0716 protein FxsA</fullName>
    </submittedName>
</protein>
<dbReference type="RefSeq" id="WP_092681683.1">
    <property type="nucleotide sequence ID" value="NZ_FNMZ01000003.1"/>
</dbReference>
<dbReference type="InterPro" id="IPR007313">
    <property type="entry name" value="FxsA"/>
</dbReference>
<keyword evidence="2" id="KW-0472">Membrane</keyword>